<keyword evidence="2" id="KW-1185">Reference proteome</keyword>
<evidence type="ECO:0000313" key="1">
    <source>
        <dbReference type="EMBL" id="KAK7293516.1"/>
    </source>
</evidence>
<reference evidence="1 2" key="1">
    <citation type="submission" date="2024-01" db="EMBL/GenBank/DDBJ databases">
        <title>The genomes of 5 underutilized Papilionoideae crops provide insights into root nodulation and disease resistance.</title>
        <authorList>
            <person name="Yuan L."/>
        </authorList>
    </citation>
    <scope>NUCLEOTIDE SEQUENCE [LARGE SCALE GENOMIC DNA]</scope>
    <source>
        <strain evidence="1">LY-2023</strain>
        <tissue evidence="1">Leaf</tissue>
    </source>
</reference>
<name>A0AAN9J8D9_CLITE</name>
<evidence type="ECO:0000313" key="2">
    <source>
        <dbReference type="Proteomes" id="UP001359559"/>
    </source>
</evidence>
<organism evidence="1 2">
    <name type="scientific">Clitoria ternatea</name>
    <name type="common">Butterfly pea</name>
    <dbReference type="NCBI Taxonomy" id="43366"/>
    <lineage>
        <taxon>Eukaryota</taxon>
        <taxon>Viridiplantae</taxon>
        <taxon>Streptophyta</taxon>
        <taxon>Embryophyta</taxon>
        <taxon>Tracheophyta</taxon>
        <taxon>Spermatophyta</taxon>
        <taxon>Magnoliopsida</taxon>
        <taxon>eudicotyledons</taxon>
        <taxon>Gunneridae</taxon>
        <taxon>Pentapetalae</taxon>
        <taxon>rosids</taxon>
        <taxon>fabids</taxon>
        <taxon>Fabales</taxon>
        <taxon>Fabaceae</taxon>
        <taxon>Papilionoideae</taxon>
        <taxon>50 kb inversion clade</taxon>
        <taxon>NPAAA clade</taxon>
        <taxon>indigoferoid/millettioid clade</taxon>
        <taxon>Phaseoleae</taxon>
        <taxon>Clitoria</taxon>
    </lineage>
</organism>
<dbReference type="Proteomes" id="UP001359559">
    <property type="component" value="Unassembled WGS sequence"/>
</dbReference>
<gene>
    <name evidence="1" type="ORF">RJT34_16384</name>
</gene>
<protein>
    <submittedName>
        <fullName evidence="1">Uncharacterized protein</fullName>
    </submittedName>
</protein>
<dbReference type="AlphaFoldDB" id="A0AAN9J8D9"/>
<dbReference type="EMBL" id="JAYKXN010000004">
    <property type="protein sequence ID" value="KAK7293516.1"/>
    <property type="molecule type" value="Genomic_DNA"/>
</dbReference>
<sequence>MEVFSKGVHHAIVLYSWLFFRFLKHHVAELRSILARSVKDLGADTEQIYAIADRTTLVDAIKCLKPAMLNIVPIVRASDVEIEVVKMELRYLEEKVRVVGREVVLLFFLQLLWTRKAPKNISAISHKETEK</sequence>
<comment type="caution">
    <text evidence="1">The sequence shown here is derived from an EMBL/GenBank/DDBJ whole genome shotgun (WGS) entry which is preliminary data.</text>
</comment>
<proteinExistence type="predicted"/>
<accession>A0AAN9J8D9</accession>